<keyword evidence="1" id="KW-0472">Membrane</keyword>
<accession>A0A285VBF5</accession>
<name>A0A285VBF5_9ACTN</name>
<proteinExistence type="predicted"/>
<gene>
    <name evidence="2" type="ORF">SAMN05660748_3726</name>
</gene>
<dbReference type="AlphaFoldDB" id="A0A285VBF5"/>
<protein>
    <submittedName>
        <fullName evidence="2">Uncharacterized protein</fullName>
    </submittedName>
</protein>
<evidence type="ECO:0000313" key="2">
    <source>
        <dbReference type="EMBL" id="SOC51445.1"/>
    </source>
</evidence>
<dbReference type="Proteomes" id="UP000219435">
    <property type="component" value="Unassembled WGS sequence"/>
</dbReference>
<dbReference type="EMBL" id="OBQI01000006">
    <property type="protein sequence ID" value="SOC51445.1"/>
    <property type="molecule type" value="Genomic_DNA"/>
</dbReference>
<keyword evidence="1" id="KW-0812">Transmembrane</keyword>
<reference evidence="3" key="1">
    <citation type="submission" date="2017-08" db="EMBL/GenBank/DDBJ databases">
        <authorList>
            <person name="Varghese N."/>
            <person name="Submissions S."/>
        </authorList>
    </citation>
    <scope>NUCLEOTIDE SEQUENCE [LARGE SCALE GENOMIC DNA]</scope>
    <source>
        <strain evidence="3">DSM 4725</strain>
    </source>
</reference>
<evidence type="ECO:0000256" key="1">
    <source>
        <dbReference type="SAM" id="Phobius"/>
    </source>
</evidence>
<keyword evidence="3" id="KW-1185">Reference proteome</keyword>
<feature type="transmembrane region" description="Helical" evidence="1">
    <location>
        <begin position="12"/>
        <end position="32"/>
    </location>
</feature>
<evidence type="ECO:0000313" key="3">
    <source>
        <dbReference type="Proteomes" id="UP000219435"/>
    </source>
</evidence>
<dbReference type="RefSeq" id="WP_176523037.1">
    <property type="nucleotide sequence ID" value="NZ_OBQI01000006.1"/>
</dbReference>
<keyword evidence="1" id="KW-1133">Transmembrane helix</keyword>
<sequence length="57" mass="6246">MTILAVEEVGRALFAAPACFRPFIAVCVFAWLRLGGSPRIQYGTPVSRPARRTTARP</sequence>
<organism evidence="2 3">
    <name type="scientific">Blastococcus aggregatus</name>
    <dbReference type="NCBI Taxonomy" id="38502"/>
    <lineage>
        <taxon>Bacteria</taxon>
        <taxon>Bacillati</taxon>
        <taxon>Actinomycetota</taxon>
        <taxon>Actinomycetes</taxon>
        <taxon>Geodermatophilales</taxon>
        <taxon>Geodermatophilaceae</taxon>
        <taxon>Blastococcus</taxon>
    </lineage>
</organism>